<gene>
    <name evidence="2" type="ORF">GCM10022254_38900</name>
</gene>
<proteinExistence type="predicted"/>
<evidence type="ECO:0000256" key="1">
    <source>
        <dbReference type="SAM" id="MobiDB-lite"/>
    </source>
</evidence>
<dbReference type="EMBL" id="BAABAS010000007">
    <property type="protein sequence ID" value="GAA4234297.1"/>
    <property type="molecule type" value="Genomic_DNA"/>
</dbReference>
<feature type="compositionally biased region" description="Basic and acidic residues" evidence="1">
    <location>
        <begin position="1"/>
        <end position="17"/>
    </location>
</feature>
<dbReference type="RefSeq" id="WP_344898545.1">
    <property type="nucleotide sequence ID" value="NZ_BAABAS010000007.1"/>
</dbReference>
<name>A0ABP8C6S5_9ACTN</name>
<evidence type="ECO:0000313" key="2">
    <source>
        <dbReference type="EMBL" id="GAA4234297.1"/>
    </source>
</evidence>
<reference evidence="3" key="1">
    <citation type="journal article" date="2019" name="Int. J. Syst. Evol. Microbiol.">
        <title>The Global Catalogue of Microorganisms (GCM) 10K type strain sequencing project: providing services to taxonomists for standard genome sequencing and annotation.</title>
        <authorList>
            <consortium name="The Broad Institute Genomics Platform"/>
            <consortium name="The Broad Institute Genome Sequencing Center for Infectious Disease"/>
            <person name="Wu L."/>
            <person name="Ma J."/>
        </authorList>
    </citation>
    <scope>NUCLEOTIDE SEQUENCE [LARGE SCALE GENOMIC DNA]</scope>
    <source>
        <strain evidence="3">JCM 17440</strain>
    </source>
</reference>
<evidence type="ECO:0000313" key="3">
    <source>
        <dbReference type="Proteomes" id="UP001501710"/>
    </source>
</evidence>
<dbReference type="Proteomes" id="UP001501710">
    <property type="component" value="Unassembled WGS sequence"/>
</dbReference>
<organism evidence="2 3">
    <name type="scientific">Actinomadura meridiana</name>
    <dbReference type="NCBI Taxonomy" id="559626"/>
    <lineage>
        <taxon>Bacteria</taxon>
        <taxon>Bacillati</taxon>
        <taxon>Actinomycetota</taxon>
        <taxon>Actinomycetes</taxon>
        <taxon>Streptosporangiales</taxon>
        <taxon>Thermomonosporaceae</taxon>
        <taxon>Actinomadura</taxon>
    </lineage>
</organism>
<sequence length="100" mass="11009">MEQNRPPREFREPHDSPETAAVPFDPPPSTPRSPIEKAITRHRNALLKLDGVQGIDHSHAPDGSDVIRVHVTTEAARPNVPTELDGFPVIPLITGPYEAH</sequence>
<accession>A0ABP8C6S5</accession>
<feature type="region of interest" description="Disordered" evidence="1">
    <location>
        <begin position="1"/>
        <end position="37"/>
    </location>
</feature>
<keyword evidence="3" id="KW-1185">Reference proteome</keyword>
<protein>
    <submittedName>
        <fullName evidence="2">Uncharacterized protein</fullName>
    </submittedName>
</protein>
<comment type="caution">
    <text evidence="2">The sequence shown here is derived from an EMBL/GenBank/DDBJ whole genome shotgun (WGS) entry which is preliminary data.</text>
</comment>